<dbReference type="SUPFAM" id="SSF56300">
    <property type="entry name" value="Metallo-dependent phosphatases"/>
    <property type="match status" value="1"/>
</dbReference>
<name>A0A1H7FKV6_9LACT</name>
<keyword evidence="5" id="KW-1185">Reference proteome</keyword>
<dbReference type="PANTHER" id="PTHR33393">
    <property type="entry name" value="POLYGLUTAMINE SYNTHESIS ACCESSORY PROTEIN RV0574C-RELATED"/>
    <property type="match status" value="1"/>
</dbReference>
<dbReference type="AlphaFoldDB" id="A0A1H7FKV6"/>
<feature type="region of interest" description="Disordered" evidence="2">
    <location>
        <begin position="45"/>
        <end position="92"/>
    </location>
</feature>
<dbReference type="EMBL" id="FNZU01000001">
    <property type="protein sequence ID" value="SEK24750.1"/>
    <property type="molecule type" value="Genomic_DNA"/>
</dbReference>
<feature type="compositionally biased region" description="Acidic residues" evidence="2">
    <location>
        <begin position="59"/>
        <end position="92"/>
    </location>
</feature>
<dbReference type="PANTHER" id="PTHR33393:SF12">
    <property type="entry name" value="CAPSULE BIOSYNTHESIS PROTEIN CAPA"/>
    <property type="match status" value="1"/>
</dbReference>
<proteinExistence type="inferred from homology"/>
<feature type="domain" description="Capsule synthesis protein CapA" evidence="3">
    <location>
        <begin position="96"/>
        <end position="345"/>
    </location>
</feature>
<gene>
    <name evidence="4" type="ORF">SAMN04488099_101296</name>
</gene>
<evidence type="ECO:0000256" key="2">
    <source>
        <dbReference type="SAM" id="MobiDB-lite"/>
    </source>
</evidence>
<dbReference type="Proteomes" id="UP000199081">
    <property type="component" value="Unassembled WGS sequence"/>
</dbReference>
<dbReference type="Gene3D" id="3.60.21.10">
    <property type="match status" value="1"/>
</dbReference>
<dbReference type="SMART" id="SM00854">
    <property type="entry name" value="PGA_cap"/>
    <property type="match status" value="1"/>
</dbReference>
<organism evidence="4 5">
    <name type="scientific">Alkalibacterium pelagium</name>
    <dbReference type="NCBI Taxonomy" id="426702"/>
    <lineage>
        <taxon>Bacteria</taxon>
        <taxon>Bacillati</taxon>
        <taxon>Bacillota</taxon>
        <taxon>Bacilli</taxon>
        <taxon>Lactobacillales</taxon>
        <taxon>Carnobacteriaceae</taxon>
        <taxon>Alkalibacterium</taxon>
    </lineage>
</organism>
<sequence length="438" mass="49528">MRSTNNRGHQKKNGRLKLIGLILLFVFVLAGATFYAISLAQENNEEADQIEQPAGDDNQQTDETDPESTETDGTDQADSEEHDEEEPEEEQFTDIRISAVGDVMGHTSQLEAAYDAETGEYDFTSVFEDVQPIISESDLAIANLETTLAGSDRPFIGYPLFNTPDAIIDALDYAGFDTIITTNNHSLDTGPEGVRRTVEVIEEKGLDLAGTFAEEPESRVLYKEVEGIKVAILAYTEHLNGLDASYPQDEVLSMINVISEERILADIEEAESEDVDLMIAYMHWGGEYERYPNEFQENYAELMTREGVDIIFGSHPHVIQQATYLEVDGNESIVAYSLGNFVSNQRRETLGEEREPTEDGVIFHVNVQKNEQTGETTVQQVEYTPTWVYRNRYEGDSTYTYRILPVERILETDEFTDVDRQRMQRSLDETTTRLELTD</sequence>
<protein>
    <submittedName>
        <fullName evidence="4">Poly-gamma-glutamate synthesis protein (Capsule biosynthesis protein)</fullName>
    </submittedName>
</protein>
<reference evidence="5" key="1">
    <citation type="submission" date="2016-10" db="EMBL/GenBank/DDBJ databases">
        <authorList>
            <person name="Varghese N."/>
            <person name="Submissions S."/>
        </authorList>
    </citation>
    <scope>NUCLEOTIDE SEQUENCE [LARGE SCALE GENOMIC DNA]</scope>
    <source>
        <strain evidence="5">DSM 19183</strain>
    </source>
</reference>
<dbReference type="RefSeq" id="WP_091478502.1">
    <property type="nucleotide sequence ID" value="NZ_BJYC01000001.1"/>
</dbReference>
<dbReference type="InterPro" id="IPR019079">
    <property type="entry name" value="Capsule_synth_CapA"/>
</dbReference>
<evidence type="ECO:0000256" key="1">
    <source>
        <dbReference type="ARBA" id="ARBA00005662"/>
    </source>
</evidence>
<accession>A0A1H7FKV6</accession>
<dbReference type="InterPro" id="IPR029052">
    <property type="entry name" value="Metallo-depent_PP-like"/>
</dbReference>
<comment type="similarity">
    <text evidence="1">Belongs to the CapA family.</text>
</comment>
<dbReference type="STRING" id="426702.SAMN04488099_101296"/>
<dbReference type="Pfam" id="PF09587">
    <property type="entry name" value="PGA_cap"/>
    <property type="match status" value="1"/>
</dbReference>
<evidence type="ECO:0000313" key="4">
    <source>
        <dbReference type="EMBL" id="SEK24750.1"/>
    </source>
</evidence>
<evidence type="ECO:0000259" key="3">
    <source>
        <dbReference type="SMART" id="SM00854"/>
    </source>
</evidence>
<evidence type="ECO:0000313" key="5">
    <source>
        <dbReference type="Proteomes" id="UP000199081"/>
    </source>
</evidence>
<dbReference type="InterPro" id="IPR052169">
    <property type="entry name" value="CW_Biosynth-Accessory"/>
</dbReference>
<dbReference type="CDD" id="cd07381">
    <property type="entry name" value="MPP_CapA"/>
    <property type="match status" value="1"/>
</dbReference>
<dbReference type="OrthoDB" id="9810906at2"/>